<name>A0ABU9SM46_9BURK</name>
<keyword evidence="3" id="KW-0282">Flagellum</keyword>
<feature type="domain" description="Flagellar hook-length control protein-like C-terminal" evidence="2">
    <location>
        <begin position="373"/>
        <end position="446"/>
    </location>
</feature>
<evidence type="ECO:0000259" key="2">
    <source>
        <dbReference type="Pfam" id="PF02120"/>
    </source>
</evidence>
<protein>
    <submittedName>
        <fullName evidence="3">Flagellar hook-length control protein FliK</fullName>
    </submittedName>
</protein>
<reference evidence="3 4" key="1">
    <citation type="submission" date="2024-01" db="EMBL/GenBank/DDBJ databases">
        <title>The diversity of rhizobia nodulating Mimosa spp. in eleven states of Brazil covering several biomes is determined by host plant, location, and edaphic factors.</title>
        <authorList>
            <person name="Rouws L."/>
            <person name="Barauna A."/>
            <person name="Beukes C."/>
            <person name="De Faria S.M."/>
            <person name="Gross E."/>
            <person name="Dos Reis Junior F.B."/>
            <person name="Simon M."/>
            <person name="Maluk M."/>
            <person name="Odee D.W."/>
            <person name="Kenicer G."/>
            <person name="Young J.P.W."/>
            <person name="Reis V.M."/>
            <person name="Zilli J."/>
            <person name="James E.K."/>
        </authorList>
    </citation>
    <scope>NUCLEOTIDE SEQUENCE [LARGE SCALE GENOMIC DNA]</scope>
    <source>
        <strain evidence="3 4">JPY164</strain>
    </source>
</reference>
<dbReference type="Pfam" id="PF02120">
    <property type="entry name" value="Flg_hook"/>
    <property type="match status" value="1"/>
</dbReference>
<evidence type="ECO:0000313" key="4">
    <source>
        <dbReference type="Proteomes" id="UP001390669"/>
    </source>
</evidence>
<organism evidence="3 4">
    <name type="scientific">Paraburkholderia guartelaensis</name>
    <dbReference type="NCBI Taxonomy" id="2546446"/>
    <lineage>
        <taxon>Bacteria</taxon>
        <taxon>Pseudomonadati</taxon>
        <taxon>Pseudomonadota</taxon>
        <taxon>Betaproteobacteria</taxon>
        <taxon>Burkholderiales</taxon>
        <taxon>Burkholderiaceae</taxon>
        <taxon>Paraburkholderia</taxon>
    </lineage>
</organism>
<feature type="region of interest" description="Disordered" evidence="1">
    <location>
        <begin position="472"/>
        <end position="510"/>
    </location>
</feature>
<comment type="caution">
    <text evidence="3">The sequence shown here is derived from an EMBL/GenBank/DDBJ whole genome shotgun (WGS) entry which is preliminary data.</text>
</comment>
<feature type="compositionally biased region" description="Low complexity" evidence="1">
    <location>
        <begin position="472"/>
        <end position="494"/>
    </location>
</feature>
<proteinExistence type="predicted"/>
<dbReference type="RefSeq" id="WP_406954051.1">
    <property type="nucleotide sequence ID" value="NZ_JAYMRW010000021.1"/>
</dbReference>
<sequence>MNGIDTGAAALLASRIAALTPVGPQSASGAAQTGVSALATGTAALADTATNTSSTQDSTETVLSAVALALDAIIRSGGEATPAVVGRAPLWASPAADAAPGGAATLPLPGLAGEQAQAAQAALLADVALAAQGLAGEALAAAADAGSDASAQTASSQNPQAGQTTQTAQTAAAAQAGPVAALAASLAQTVSSSGLFYEAHLAQWLRGQLSPADLADEPQNRLLGAHSQLPLDWSPADDEIDDVQWTETFADAPGAARGETGNAQNAANALNAALARAFPGLGDLHGDAAANQAQARATLADTLLPAMHEAAAQGAGPTVHPAVIPLVRQQLDLLATGEFRWNGEAWPGVRVDWSIQQDDYDARDPHSGAGGVDADDIPWRTRLTLALPKLGTVDAELTLTGSTLAVRVQANAGGAARLTAESESLRGRLEALGLTLAGLSIREIGSGAAASPAEAARAASAASAYAAQTTSAASTTQTAQAGAAAEASAARPGADATDQRSHRLDHDWEL</sequence>
<dbReference type="EMBL" id="JAYMRW010000021">
    <property type="protein sequence ID" value="MEM5452421.1"/>
    <property type="molecule type" value="Genomic_DNA"/>
</dbReference>
<keyword evidence="3" id="KW-0966">Cell projection</keyword>
<evidence type="ECO:0000256" key="1">
    <source>
        <dbReference type="SAM" id="MobiDB-lite"/>
    </source>
</evidence>
<evidence type="ECO:0000313" key="3">
    <source>
        <dbReference type="EMBL" id="MEM5452421.1"/>
    </source>
</evidence>
<accession>A0ABU9SM46</accession>
<dbReference type="InterPro" id="IPR021136">
    <property type="entry name" value="Flagellar_hook_control-like_C"/>
</dbReference>
<feature type="compositionally biased region" description="Basic and acidic residues" evidence="1">
    <location>
        <begin position="497"/>
        <end position="510"/>
    </location>
</feature>
<gene>
    <name evidence="3" type="ORF">VSR33_33785</name>
</gene>
<dbReference type="Proteomes" id="UP001390669">
    <property type="component" value="Unassembled WGS sequence"/>
</dbReference>
<keyword evidence="4" id="KW-1185">Reference proteome</keyword>
<feature type="region of interest" description="Disordered" evidence="1">
    <location>
        <begin position="150"/>
        <end position="169"/>
    </location>
</feature>
<keyword evidence="3" id="KW-0969">Cilium</keyword>